<dbReference type="KEGG" id="cvr:CHLNCDRAFT_30799"/>
<proteinExistence type="inferred from homology"/>
<evidence type="ECO:0000256" key="3">
    <source>
        <dbReference type="ARBA" id="ARBA00022801"/>
    </source>
</evidence>
<dbReference type="OMA" id="WDYTDAV"/>
<keyword evidence="3" id="KW-0378">Hydrolase</keyword>
<evidence type="ECO:0000256" key="4">
    <source>
        <dbReference type="ARBA" id="ARBA00022842"/>
    </source>
</evidence>
<keyword evidence="5" id="KW-0175">Coiled coil</keyword>
<dbReference type="PANTHER" id="PTHR12103:SF15">
    <property type="entry name" value="CYTOSOLIC PURINE 5'-NUCLEOTIDASE"/>
    <property type="match status" value="1"/>
</dbReference>
<keyword evidence="2" id="KW-0479">Metal-binding</keyword>
<dbReference type="InParanoid" id="E1ZD99"/>
<evidence type="ECO:0000256" key="1">
    <source>
        <dbReference type="ARBA" id="ARBA00009589"/>
    </source>
</evidence>
<dbReference type="OrthoDB" id="10252832at2759"/>
<sequence length="598" mass="67290">MQNPGPPGNAVVGSEVGRACSFSKGASVASSSSSMLACRAAGRLAAAFGRGSQLRTALAGNRARPVVSDLCANGGSPYVPAAWPPLPRDKSTVSFPPPPVTTSEEQPVWTDQVWASPLDIRRRVFCNRSLNMKNIKAVGFDMDYTLAQYRPETFETLAHEQTVDKLVRYFGYPESLYDLTFDHGYMCRGLVIDKKRGNMLKIDRHKYVKLAFHGFRALPREQRMSVYNNADKREEYDEPAFALIDTLFSLAEAYLFMQASSGAACRSAGLARAAVDVRGAVDLCHRDGSIKREVAANPEKYIHDDPGLVPLLEMLRQSGKQIFVATNSMWDYTHVVMNWVISRRKGAERSEDWLKLFDAVVVGCGKPRYFTERSNLFEVHTGTGMLWNTEGGSPMIPIGEEDLPTPILHQPGARARVFQGGYYLDLHKMLDAIGWRTLLVIPELDAELEVLAGCKNNMQELRVLRKQRDALDDQIQRLEWQLSNAPLDGDPSHNMDLSAAGTSSEDELNAFADMLSNLKQQRESLRERHRDLLRSHHEQFHPWGQLMKTGYQNSRYAHQMERFACLYTSHVSNLIFYSPLKSWRGKPDVMIHEDELMG</sequence>
<dbReference type="EMBL" id="GL433842">
    <property type="protein sequence ID" value="EFN56183.1"/>
    <property type="molecule type" value="Genomic_DNA"/>
</dbReference>
<feature type="coiled-coil region" evidence="5">
    <location>
        <begin position="454"/>
        <end position="481"/>
    </location>
</feature>
<evidence type="ECO:0008006" key="8">
    <source>
        <dbReference type="Google" id="ProtNLM"/>
    </source>
</evidence>
<dbReference type="InterPro" id="IPR008380">
    <property type="entry name" value="HAD-SF_hydro_IG_5-nucl"/>
</dbReference>
<accession>E1ZD99</accession>
<dbReference type="Pfam" id="PF05761">
    <property type="entry name" value="5_nucleotid"/>
    <property type="match status" value="1"/>
</dbReference>
<dbReference type="SUPFAM" id="SSF56784">
    <property type="entry name" value="HAD-like"/>
    <property type="match status" value="1"/>
</dbReference>
<dbReference type="GO" id="GO:0046872">
    <property type="term" value="F:metal ion binding"/>
    <property type="evidence" value="ECO:0007669"/>
    <property type="project" value="UniProtKB-KW"/>
</dbReference>
<dbReference type="eggNOG" id="KOG2469">
    <property type="taxonomic scope" value="Eukaryota"/>
</dbReference>
<dbReference type="Proteomes" id="UP000008141">
    <property type="component" value="Unassembled WGS sequence"/>
</dbReference>
<name>E1ZD99_CHLVA</name>
<gene>
    <name evidence="6" type="ORF">CHLNCDRAFT_30799</name>
</gene>
<reference evidence="6 7" key="1">
    <citation type="journal article" date="2010" name="Plant Cell">
        <title>The Chlorella variabilis NC64A genome reveals adaptation to photosymbiosis, coevolution with viruses, and cryptic sex.</title>
        <authorList>
            <person name="Blanc G."/>
            <person name="Duncan G."/>
            <person name="Agarkova I."/>
            <person name="Borodovsky M."/>
            <person name="Gurnon J."/>
            <person name="Kuo A."/>
            <person name="Lindquist E."/>
            <person name="Lucas S."/>
            <person name="Pangilinan J."/>
            <person name="Polle J."/>
            <person name="Salamov A."/>
            <person name="Terry A."/>
            <person name="Yamada T."/>
            <person name="Dunigan D.D."/>
            <person name="Grigoriev I.V."/>
            <person name="Claverie J.M."/>
            <person name="Van Etten J.L."/>
        </authorList>
    </citation>
    <scope>NUCLEOTIDE SEQUENCE [LARGE SCALE GENOMIC DNA]</scope>
    <source>
        <strain evidence="6 7">NC64A</strain>
    </source>
</reference>
<dbReference type="GO" id="GO:0008253">
    <property type="term" value="F:5'-nucleotidase activity"/>
    <property type="evidence" value="ECO:0007669"/>
    <property type="project" value="TreeGrafter"/>
</dbReference>
<organism evidence="7">
    <name type="scientific">Chlorella variabilis</name>
    <name type="common">Green alga</name>
    <dbReference type="NCBI Taxonomy" id="554065"/>
    <lineage>
        <taxon>Eukaryota</taxon>
        <taxon>Viridiplantae</taxon>
        <taxon>Chlorophyta</taxon>
        <taxon>core chlorophytes</taxon>
        <taxon>Trebouxiophyceae</taxon>
        <taxon>Chlorellales</taxon>
        <taxon>Chlorellaceae</taxon>
        <taxon>Chlorella clade</taxon>
        <taxon>Chlorella</taxon>
    </lineage>
</organism>
<dbReference type="Gene3D" id="3.40.50.1000">
    <property type="entry name" value="HAD superfamily/HAD-like"/>
    <property type="match status" value="2"/>
</dbReference>
<dbReference type="FunCoup" id="E1ZD99">
    <property type="interactions" value="1114"/>
</dbReference>
<dbReference type="GeneID" id="17355891"/>
<feature type="coiled-coil region" evidence="5">
    <location>
        <begin position="508"/>
        <end position="535"/>
    </location>
</feature>
<comment type="similarity">
    <text evidence="1">Belongs to the 5'(3')-deoxyribonucleotidase family.</text>
</comment>
<keyword evidence="7" id="KW-1185">Reference proteome</keyword>
<keyword evidence="4" id="KW-0460">Magnesium</keyword>
<protein>
    <recommendedName>
        <fullName evidence="8">5'-nucleotidase</fullName>
    </recommendedName>
</protein>
<dbReference type="NCBIfam" id="TIGR02244">
    <property type="entry name" value="HAD-IG-Ncltidse"/>
    <property type="match status" value="1"/>
</dbReference>
<dbReference type="AlphaFoldDB" id="E1ZD99"/>
<dbReference type="InterPro" id="IPR036412">
    <property type="entry name" value="HAD-like_sf"/>
</dbReference>
<dbReference type="RefSeq" id="XP_005848285.1">
    <property type="nucleotide sequence ID" value="XM_005848223.1"/>
</dbReference>
<evidence type="ECO:0000313" key="7">
    <source>
        <dbReference type="Proteomes" id="UP000008141"/>
    </source>
</evidence>
<evidence type="ECO:0000256" key="5">
    <source>
        <dbReference type="SAM" id="Coils"/>
    </source>
</evidence>
<evidence type="ECO:0000256" key="2">
    <source>
        <dbReference type="ARBA" id="ARBA00022723"/>
    </source>
</evidence>
<dbReference type="InterPro" id="IPR023214">
    <property type="entry name" value="HAD_sf"/>
</dbReference>
<evidence type="ECO:0000313" key="6">
    <source>
        <dbReference type="EMBL" id="EFN56183.1"/>
    </source>
</evidence>
<dbReference type="PANTHER" id="PTHR12103">
    <property type="entry name" value="5'-NUCLEOTIDASE DOMAIN-CONTAINING"/>
    <property type="match status" value="1"/>
</dbReference>